<dbReference type="EMBL" id="JAMSHT010000001">
    <property type="protein sequence ID" value="MCM8558161.1"/>
    <property type="molecule type" value="Genomic_DNA"/>
</dbReference>
<reference evidence="1" key="1">
    <citation type="submission" date="2022-06" db="EMBL/GenBank/DDBJ databases">
        <title>Sphingomicrobium sedimins sp. nov., a marine bacterium isolated from tidal flat.</title>
        <authorList>
            <person name="Kim C.-H."/>
            <person name="Yoo Y."/>
            <person name="Kim J.-J."/>
        </authorList>
    </citation>
    <scope>NUCLEOTIDE SEQUENCE</scope>
    <source>
        <strain evidence="1">GRR-S6-50</strain>
    </source>
</reference>
<protein>
    <submittedName>
        <fullName evidence="1">Uncharacterized protein</fullName>
    </submittedName>
</protein>
<name>A0A9X2J4A5_9SPHN</name>
<proteinExistence type="predicted"/>
<sequence length="109" mass="11972">MWALVAAGLLGMAAQPASNSGLEPGTAEFDLACFHAVPFFIDENPRFRNDLAVVVGFYTGRIDATWDILSLDADWEVMAKRFEDGELDYDTVVPVCAAYMSVKTESMVE</sequence>
<evidence type="ECO:0000313" key="2">
    <source>
        <dbReference type="Proteomes" id="UP001155128"/>
    </source>
</evidence>
<evidence type="ECO:0000313" key="1">
    <source>
        <dbReference type="EMBL" id="MCM8558161.1"/>
    </source>
</evidence>
<organism evidence="1 2">
    <name type="scientific">Sphingomicrobium sediminis</name>
    <dbReference type="NCBI Taxonomy" id="2950949"/>
    <lineage>
        <taxon>Bacteria</taxon>
        <taxon>Pseudomonadati</taxon>
        <taxon>Pseudomonadota</taxon>
        <taxon>Alphaproteobacteria</taxon>
        <taxon>Sphingomonadales</taxon>
        <taxon>Sphingomonadaceae</taxon>
        <taxon>Sphingomicrobium</taxon>
    </lineage>
</organism>
<dbReference type="Proteomes" id="UP001155128">
    <property type="component" value="Unassembled WGS sequence"/>
</dbReference>
<gene>
    <name evidence="1" type="ORF">NDO55_10040</name>
</gene>
<dbReference type="RefSeq" id="WP_252114856.1">
    <property type="nucleotide sequence ID" value="NZ_JAMSHT010000001.1"/>
</dbReference>
<comment type="caution">
    <text evidence="1">The sequence shown here is derived from an EMBL/GenBank/DDBJ whole genome shotgun (WGS) entry which is preliminary data.</text>
</comment>
<accession>A0A9X2J4A5</accession>
<keyword evidence="2" id="KW-1185">Reference proteome</keyword>
<dbReference type="AlphaFoldDB" id="A0A9X2J4A5"/>